<sequence>MLVLLPARKDWMVGWRWDDMSGCVWMWVNVNVWALIDRVGGAVWRYGDGDDRIFMWTSMFWDGIFC</sequence>
<proteinExistence type="predicted"/>
<protein>
    <submittedName>
        <fullName evidence="1">Uncharacterized protein</fullName>
    </submittedName>
</protein>
<dbReference type="AlphaFoldDB" id="L7JS05"/>
<gene>
    <name evidence="1" type="ORF">THOM_3033</name>
</gene>
<name>L7JS05_TRAHO</name>
<dbReference type="EMBL" id="JH994079">
    <property type="protein sequence ID" value="ELQ74080.1"/>
    <property type="molecule type" value="Genomic_DNA"/>
</dbReference>
<evidence type="ECO:0000313" key="1">
    <source>
        <dbReference type="EMBL" id="ELQ74080.1"/>
    </source>
</evidence>
<accession>L7JS05</accession>
<dbReference type="Proteomes" id="UP000011185">
    <property type="component" value="Unassembled WGS sequence"/>
</dbReference>
<dbReference type="VEuPathDB" id="MicrosporidiaDB:THOM_3033"/>
<organism evidence="1 2">
    <name type="scientific">Trachipleistophora hominis</name>
    <name type="common">Microsporidian parasite</name>
    <dbReference type="NCBI Taxonomy" id="72359"/>
    <lineage>
        <taxon>Eukaryota</taxon>
        <taxon>Fungi</taxon>
        <taxon>Fungi incertae sedis</taxon>
        <taxon>Microsporidia</taxon>
        <taxon>Pleistophoridae</taxon>
        <taxon>Trachipleistophora</taxon>
    </lineage>
</organism>
<evidence type="ECO:0000313" key="2">
    <source>
        <dbReference type="Proteomes" id="UP000011185"/>
    </source>
</evidence>
<reference evidence="1 2" key="1">
    <citation type="journal article" date="2012" name="PLoS Pathog.">
        <title>The genome of the obligate intracellular parasite Trachipleistophora hominis: new insights into microsporidian genome dynamics and reductive evolution.</title>
        <authorList>
            <person name="Heinz E."/>
            <person name="Williams T.A."/>
            <person name="Nakjang S."/>
            <person name="Noel C.J."/>
            <person name="Swan D.C."/>
            <person name="Goldberg A.V."/>
            <person name="Harris S.R."/>
            <person name="Weinmaier T."/>
            <person name="Markert S."/>
            <person name="Becher D."/>
            <person name="Bernhardt J."/>
            <person name="Dagan T."/>
            <person name="Hacker C."/>
            <person name="Lucocq J.M."/>
            <person name="Schweder T."/>
            <person name="Rattei T."/>
            <person name="Hall N."/>
            <person name="Hirt R.P."/>
            <person name="Embley T.M."/>
        </authorList>
    </citation>
    <scope>NUCLEOTIDE SEQUENCE [LARGE SCALE GENOMIC DNA]</scope>
</reference>
<dbReference type="HOGENOM" id="CLU_2832982_0_0_1"/>
<keyword evidence="2" id="KW-1185">Reference proteome</keyword>
<dbReference type="InParanoid" id="L7JS05"/>